<dbReference type="Pfam" id="PF23933">
    <property type="entry name" value="DUF7269"/>
    <property type="match status" value="1"/>
</dbReference>
<dbReference type="Proteomes" id="UP000509750">
    <property type="component" value="Chromosome"/>
</dbReference>
<gene>
    <name evidence="2" type="ORF">HUG10_16560</name>
</gene>
<accession>A0A7D5GJP7</accession>
<name>A0A7D5GJP7_9EURY</name>
<feature type="transmembrane region" description="Helical" evidence="1">
    <location>
        <begin position="31"/>
        <end position="51"/>
    </location>
</feature>
<dbReference type="KEGG" id="halg:HUG10_16560"/>
<evidence type="ECO:0000313" key="2">
    <source>
        <dbReference type="EMBL" id="QLG29051.1"/>
    </source>
</evidence>
<proteinExistence type="predicted"/>
<protein>
    <submittedName>
        <fullName evidence="2">Uncharacterized protein</fullName>
    </submittedName>
</protein>
<dbReference type="EMBL" id="CP058529">
    <property type="protein sequence ID" value="QLG29051.1"/>
    <property type="molecule type" value="Genomic_DNA"/>
</dbReference>
<keyword evidence="1" id="KW-0812">Transmembrane</keyword>
<dbReference type="OrthoDB" id="307812at2157"/>
<evidence type="ECO:0000256" key="1">
    <source>
        <dbReference type="SAM" id="Phobius"/>
    </source>
</evidence>
<keyword evidence="1" id="KW-0472">Membrane</keyword>
<dbReference type="RefSeq" id="WP_179170625.1">
    <property type="nucleotide sequence ID" value="NZ_CP058529.1"/>
</dbReference>
<dbReference type="InterPro" id="IPR055693">
    <property type="entry name" value="DUF7269"/>
</dbReference>
<keyword evidence="3" id="KW-1185">Reference proteome</keyword>
<dbReference type="AlphaFoldDB" id="A0A7D5GJP7"/>
<dbReference type="GeneID" id="56030479"/>
<reference evidence="2 3" key="1">
    <citation type="submission" date="2020-07" db="EMBL/GenBank/DDBJ databases">
        <title>Gai3-2, isolated from salt lake.</title>
        <authorList>
            <person name="Cui H."/>
            <person name="Shi X."/>
        </authorList>
    </citation>
    <scope>NUCLEOTIDE SEQUENCE [LARGE SCALE GENOMIC DNA]</scope>
    <source>
        <strain evidence="2 3">Gai3-2</strain>
    </source>
</reference>
<organism evidence="2 3">
    <name type="scientific">Halorarum halophilum</name>
    <dbReference type="NCBI Taxonomy" id="2743090"/>
    <lineage>
        <taxon>Archaea</taxon>
        <taxon>Methanobacteriati</taxon>
        <taxon>Methanobacteriota</taxon>
        <taxon>Stenosarchaea group</taxon>
        <taxon>Halobacteria</taxon>
        <taxon>Halobacteriales</taxon>
        <taxon>Haloferacaceae</taxon>
        <taxon>Halorarum</taxon>
    </lineage>
</organism>
<evidence type="ECO:0000313" key="3">
    <source>
        <dbReference type="Proteomes" id="UP000509750"/>
    </source>
</evidence>
<keyword evidence="1" id="KW-1133">Transmembrane helix</keyword>
<sequence length="221" mass="23622">MRRTVVLGLVAVVFGFTVVVQRGLADAFGSMSYTFVMLVGAFALVQGLRYASDARDADARATDTADVEDRHEVPSPGSDVDELLAGTGGLTTVSIRGRREFHERIRRVARETLLVRGDYDETTVSEALDAGTWTADPVAAWFLGTNLAPPPAVRIRGFLGSDVEFRFGAERTVAALAAVRAGDVEPDGHTSAEASGLLSAVRSLGRRRLGTLRDRFGGVGR</sequence>